<dbReference type="PANTHER" id="PTHR43808:SF1">
    <property type="entry name" value="ACETYLORNITHINE DEACETYLASE"/>
    <property type="match status" value="1"/>
</dbReference>
<evidence type="ECO:0000313" key="11">
    <source>
        <dbReference type="EMBL" id="MDT0617663.1"/>
    </source>
</evidence>
<evidence type="ECO:0000256" key="5">
    <source>
        <dbReference type="ARBA" id="ARBA00022605"/>
    </source>
</evidence>
<evidence type="ECO:0000256" key="4">
    <source>
        <dbReference type="ARBA" id="ARBA00022571"/>
    </source>
</evidence>
<dbReference type="GO" id="GO:0008777">
    <property type="term" value="F:acetylornithine deacetylase activity"/>
    <property type="evidence" value="ECO:0007669"/>
    <property type="project" value="UniProtKB-EC"/>
</dbReference>
<evidence type="ECO:0000256" key="2">
    <source>
        <dbReference type="ARBA" id="ARBA00005691"/>
    </source>
</evidence>
<organism evidence="11 12">
    <name type="scientific">Spectribacter acetivorans</name>
    <dbReference type="NCBI Taxonomy" id="3075603"/>
    <lineage>
        <taxon>Bacteria</taxon>
        <taxon>Pseudomonadati</taxon>
        <taxon>Pseudomonadota</taxon>
        <taxon>Gammaproteobacteria</taxon>
        <taxon>Salinisphaerales</taxon>
        <taxon>Salinisphaeraceae</taxon>
        <taxon>Spectribacter</taxon>
    </lineage>
</organism>
<comment type="caution">
    <text evidence="11">The sequence shown here is derived from an EMBL/GenBank/DDBJ whole genome shotgun (WGS) entry which is preliminary data.</text>
</comment>
<feature type="domain" description="Peptidase M20 dimerisation" evidence="10">
    <location>
        <begin position="181"/>
        <end position="287"/>
    </location>
</feature>
<evidence type="ECO:0000256" key="8">
    <source>
        <dbReference type="ARBA" id="ARBA00022833"/>
    </source>
</evidence>
<name>A0ABU3B5B0_9GAMM</name>
<keyword evidence="7 11" id="KW-0378">Hydrolase</keyword>
<evidence type="ECO:0000256" key="6">
    <source>
        <dbReference type="ARBA" id="ARBA00022723"/>
    </source>
</evidence>
<comment type="similarity">
    <text evidence="2">Belongs to the peptidase M20A family. ArgE subfamily.</text>
</comment>
<dbReference type="EMBL" id="JAVRHY010000003">
    <property type="protein sequence ID" value="MDT0617663.1"/>
    <property type="molecule type" value="Genomic_DNA"/>
</dbReference>
<dbReference type="InterPro" id="IPR050072">
    <property type="entry name" value="Peptidase_M20A"/>
</dbReference>
<accession>A0ABU3B5B0</accession>
<keyword evidence="8" id="KW-0862">Zinc</keyword>
<dbReference type="SUPFAM" id="SSF53187">
    <property type="entry name" value="Zn-dependent exopeptidases"/>
    <property type="match status" value="1"/>
</dbReference>
<reference evidence="11 12" key="1">
    <citation type="submission" date="2023-09" db="EMBL/GenBank/DDBJ databases">
        <authorList>
            <person name="Rey-Velasco X."/>
        </authorList>
    </citation>
    <scope>NUCLEOTIDE SEQUENCE [LARGE SCALE GENOMIC DNA]</scope>
    <source>
        <strain evidence="11 12">P385</strain>
    </source>
</reference>
<dbReference type="CDD" id="cd03894">
    <property type="entry name" value="M20_ArgE"/>
    <property type="match status" value="1"/>
</dbReference>
<keyword evidence="3" id="KW-0963">Cytoplasm</keyword>
<dbReference type="PROSITE" id="PS00758">
    <property type="entry name" value="ARGE_DAPE_CPG2_1"/>
    <property type="match status" value="1"/>
</dbReference>
<dbReference type="InterPro" id="IPR011650">
    <property type="entry name" value="Peptidase_M20_dimer"/>
</dbReference>
<evidence type="ECO:0000313" key="12">
    <source>
        <dbReference type="Proteomes" id="UP001259982"/>
    </source>
</evidence>
<dbReference type="NCBIfam" id="TIGR01892">
    <property type="entry name" value="AcOrn-deacetyl"/>
    <property type="match status" value="1"/>
</dbReference>
<gene>
    <name evidence="11" type="primary">argE</name>
    <name evidence="11" type="ORF">RM531_04185</name>
</gene>
<dbReference type="InterPro" id="IPR001261">
    <property type="entry name" value="ArgE/DapE_CS"/>
</dbReference>
<dbReference type="EC" id="3.5.1.16" evidence="11"/>
<evidence type="ECO:0000256" key="3">
    <source>
        <dbReference type="ARBA" id="ARBA00022490"/>
    </source>
</evidence>
<proteinExistence type="inferred from homology"/>
<dbReference type="PANTHER" id="PTHR43808">
    <property type="entry name" value="ACETYLORNITHINE DEACETYLASE"/>
    <property type="match status" value="1"/>
</dbReference>
<evidence type="ECO:0000259" key="10">
    <source>
        <dbReference type="Pfam" id="PF07687"/>
    </source>
</evidence>
<protein>
    <submittedName>
        <fullName evidence="11">Acetylornithine deacetylase</fullName>
        <ecNumber evidence="11">3.5.1.16</ecNumber>
    </submittedName>
</protein>
<evidence type="ECO:0000256" key="7">
    <source>
        <dbReference type="ARBA" id="ARBA00022801"/>
    </source>
</evidence>
<keyword evidence="9" id="KW-0170">Cobalt</keyword>
<evidence type="ECO:0000256" key="1">
    <source>
        <dbReference type="ARBA" id="ARBA00001947"/>
    </source>
</evidence>
<dbReference type="Gene3D" id="3.40.630.10">
    <property type="entry name" value="Zn peptidases"/>
    <property type="match status" value="1"/>
</dbReference>
<dbReference type="RefSeq" id="WP_311657532.1">
    <property type="nucleotide sequence ID" value="NZ_JAVRHY010000003.1"/>
</dbReference>
<evidence type="ECO:0000256" key="9">
    <source>
        <dbReference type="ARBA" id="ARBA00023285"/>
    </source>
</evidence>
<keyword evidence="12" id="KW-1185">Reference proteome</keyword>
<dbReference type="InterPro" id="IPR010169">
    <property type="entry name" value="AcOrn-deacetyl"/>
</dbReference>
<sequence length="386" mass="41251">MAGRIPDFSELLASLVGTPSISCADPAIDMGNRAAAECLAGWLEDLGFDCRCLPVGERDDKVNLIATLGDPEAGDGLALAGHLDTVPYDDNGWDSDPFTLDIRDGRYYGLGTSDMKGFLALAADVARDYRAGQLARPLVILASADEECGMDGARALRDAGHRPARHAVIGEPTGLVPIRRHKGILMEAIRVTGHAGHSSNPAFGINAIDGMRRVLTAVCRFRDDLVTRAPAPGFPVDHATLNPGVIRGGDSPNRIPARCELQVDLRFPPGFDIAPLRDELRAVARDALTGSDCGIEFEELFTGTPAMETAAEAEIVRAAEQLTGQAAAAVDFGTEGSFYNALGMETVILGPGDIDQAHQPNEFLGMDRIDPMRDILHGLIRQFCLR</sequence>
<keyword evidence="6" id="KW-0479">Metal-binding</keyword>
<dbReference type="Gene3D" id="3.30.70.360">
    <property type="match status" value="1"/>
</dbReference>
<keyword evidence="4" id="KW-0055">Arginine biosynthesis</keyword>
<dbReference type="Pfam" id="PF01546">
    <property type="entry name" value="Peptidase_M20"/>
    <property type="match status" value="1"/>
</dbReference>
<dbReference type="SUPFAM" id="SSF55031">
    <property type="entry name" value="Bacterial exopeptidase dimerisation domain"/>
    <property type="match status" value="1"/>
</dbReference>
<keyword evidence="5" id="KW-0028">Amino-acid biosynthesis</keyword>
<dbReference type="Pfam" id="PF07687">
    <property type="entry name" value="M20_dimer"/>
    <property type="match status" value="1"/>
</dbReference>
<dbReference type="InterPro" id="IPR002933">
    <property type="entry name" value="Peptidase_M20"/>
</dbReference>
<dbReference type="Proteomes" id="UP001259982">
    <property type="component" value="Unassembled WGS sequence"/>
</dbReference>
<dbReference type="InterPro" id="IPR036264">
    <property type="entry name" value="Bact_exopeptidase_dim_dom"/>
</dbReference>
<comment type="cofactor">
    <cofactor evidence="1">
        <name>Zn(2+)</name>
        <dbReference type="ChEBI" id="CHEBI:29105"/>
    </cofactor>
</comment>